<organism evidence="9 10">
    <name type="scientific">Amnimonas aquatica</name>
    <dbReference type="NCBI Taxonomy" id="2094561"/>
    <lineage>
        <taxon>Bacteria</taxon>
        <taxon>Pseudomonadati</taxon>
        <taxon>Pseudomonadota</taxon>
        <taxon>Gammaproteobacteria</taxon>
        <taxon>Moraxellales</taxon>
        <taxon>Moraxellaceae</taxon>
        <taxon>Amnimonas</taxon>
    </lineage>
</organism>
<evidence type="ECO:0000256" key="4">
    <source>
        <dbReference type="ARBA" id="ARBA00022801"/>
    </source>
</evidence>
<dbReference type="Pfam" id="PF01368">
    <property type="entry name" value="DHH"/>
    <property type="match status" value="1"/>
</dbReference>
<keyword evidence="10" id="KW-1185">Reference proteome</keyword>
<evidence type="ECO:0000259" key="8">
    <source>
        <dbReference type="Pfam" id="PF17768"/>
    </source>
</evidence>
<dbReference type="NCBIfam" id="TIGR00644">
    <property type="entry name" value="recJ"/>
    <property type="match status" value="1"/>
</dbReference>
<sequence>MTARAWRRRDAVAAPAWPAVPPLLARLYATRGVRSPDELASTLAALQPAAALHGLEPALALLERALREQWRILVIGDFDADGATSTVLALLALRALGAAHADFLVPNRFTYGYGLTPGIVAEALASKRPDLIITVDNGIASHEGVQAAQAAGVRVLVTDHHLPGDSLPPADAIVNPNQPGCGFPSKHLAGVGVVFYVLSALRTRLRVGGWFAGRGLPEPNMADYLDLVALGTVADVVPLDANNRLLVSQGLARIRAGRCRPGITALFRVAERDPGRLVASDLGFVVAPRLNAAGRLDDMSEGILCLLTDSPEQALRMARELDALNQERRDIESGMQQEALAALQALRLGDDQVPAGLVLYDRHWHQGVIGILAGRIKERFHRPVIAFAPAQAPAYGEEPAELKGSARSIPGVHVRDVLDTVATRHPGLITRFGGHAMAAGLSLPAANLPAFREAFTRMLAEQVAPELFQAELLTDGELQPADFTEATARQLRDGGPWGQAFPEPLFEGEFLLLEQRLLKDKHLKLSLCHPDSNRVLDGIAFNIDRERWPNPACRRVRLAYRLDLNHFRGMETLQLRIEDMIAV</sequence>
<dbReference type="OrthoDB" id="9809852at2"/>
<dbReference type="InterPro" id="IPR038763">
    <property type="entry name" value="DHH_sf"/>
</dbReference>
<gene>
    <name evidence="9" type="primary">recJ</name>
    <name evidence="9" type="ORF">C5O18_00415</name>
</gene>
<comment type="similarity">
    <text evidence="1">Belongs to the RecJ family.</text>
</comment>
<dbReference type="GO" id="GO:0008409">
    <property type="term" value="F:5'-3' exonuclease activity"/>
    <property type="evidence" value="ECO:0007669"/>
    <property type="project" value="InterPro"/>
</dbReference>
<feature type="domain" description="RecJ OB" evidence="8">
    <location>
        <begin position="474"/>
        <end position="579"/>
    </location>
</feature>
<evidence type="ECO:0000256" key="3">
    <source>
        <dbReference type="ARBA" id="ARBA00022722"/>
    </source>
</evidence>
<protein>
    <recommendedName>
        <fullName evidence="2">Single-stranded-DNA-specific exonuclease RecJ</fullName>
    </recommendedName>
</protein>
<evidence type="ECO:0000313" key="9">
    <source>
        <dbReference type="EMBL" id="PQA52211.1"/>
    </source>
</evidence>
<name>A0A2P6AVF2_9GAMM</name>
<evidence type="ECO:0000313" key="10">
    <source>
        <dbReference type="Proteomes" id="UP000243900"/>
    </source>
</evidence>
<evidence type="ECO:0000256" key="2">
    <source>
        <dbReference type="ARBA" id="ARBA00019841"/>
    </source>
</evidence>
<dbReference type="InterPro" id="IPR004610">
    <property type="entry name" value="RecJ"/>
</dbReference>
<dbReference type="InterPro" id="IPR041122">
    <property type="entry name" value="RecJ_OB"/>
</dbReference>
<dbReference type="Pfam" id="PF17768">
    <property type="entry name" value="RecJ_OB"/>
    <property type="match status" value="1"/>
</dbReference>
<dbReference type="GO" id="GO:0003676">
    <property type="term" value="F:nucleic acid binding"/>
    <property type="evidence" value="ECO:0007669"/>
    <property type="project" value="InterPro"/>
</dbReference>
<dbReference type="InterPro" id="IPR001667">
    <property type="entry name" value="DDH_dom"/>
</dbReference>
<dbReference type="InterPro" id="IPR051673">
    <property type="entry name" value="SSDNA_exonuclease_RecJ"/>
</dbReference>
<evidence type="ECO:0000256" key="1">
    <source>
        <dbReference type="ARBA" id="ARBA00005915"/>
    </source>
</evidence>
<keyword evidence="4" id="KW-0378">Hydrolase</keyword>
<accession>A0A2P6AVF2</accession>
<dbReference type="RefSeq" id="WP_105190915.1">
    <property type="nucleotide sequence ID" value="NZ_PTQZ01000004.1"/>
</dbReference>
<comment type="caution">
    <text evidence="9">The sequence shown here is derived from an EMBL/GenBank/DDBJ whole genome shotgun (WGS) entry which is preliminary data.</text>
</comment>
<feature type="domain" description="DHHA1" evidence="7">
    <location>
        <begin position="357"/>
        <end position="460"/>
    </location>
</feature>
<dbReference type="Gene3D" id="3.90.1640.30">
    <property type="match status" value="1"/>
</dbReference>
<dbReference type="SUPFAM" id="SSF64182">
    <property type="entry name" value="DHH phosphoesterases"/>
    <property type="match status" value="1"/>
</dbReference>
<evidence type="ECO:0000259" key="7">
    <source>
        <dbReference type="Pfam" id="PF02272"/>
    </source>
</evidence>
<dbReference type="EMBL" id="PTQZ01000004">
    <property type="protein sequence ID" value="PQA52211.1"/>
    <property type="molecule type" value="Genomic_DNA"/>
</dbReference>
<dbReference type="InterPro" id="IPR003156">
    <property type="entry name" value="DHHA1_dom"/>
</dbReference>
<dbReference type="GO" id="GO:0006281">
    <property type="term" value="P:DNA repair"/>
    <property type="evidence" value="ECO:0007669"/>
    <property type="project" value="InterPro"/>
</dbReference>
<dbReference type="PANTHER" id="PTHR30255:SF2">
    <property type="entry name" value="SINGLE-STRANDED-DNA-SPECIFIC EXONUCLEASE RECJ"/>
    <property type="match status" value="1"/>
</dbReference>
<keyword evidence="5 9" id="KW-0269">Exonuclease</keyword>
<dbReference type="PANTHER" id="PTHR30255">
    <property type="entry name" value="SINGLE-STRANDED-DNA-SPECIFIC EXONUCLEASE RECJ"/>
    <property type="match status" value="1"/>
</dbReference>
<evidence type="ECO:0000259" key="6">
    <source>
        <dbReference type="Pfam" id="PF01368"/>
    </source>
</evidence>
<dbReference type="FunFam" id="3.90.1640.30:FF:000001">
    <property type="entry name" value="Single-stranded-DNA-specific exonuclease RecJ"/>
    <property type="match status" value="1"/>
</dbReference>
<dbReference type="Proteomes" id="UP000243900">
    <property type="component" value="Unassembled WGS sequence"/>
</dbReference>
<dbReference type="Pfam" id="PF02272">
    <property type="entry name" value="DHHA1"/>
    <property type="match status" value="1"/>
</dbReference>
<reference evidence="10" key="1">
    <citation type="submission" date="2018-02" db="EMBL/GenBank/DDBJ databases">
        <title>Genome sequencing of Solimonas sp. HR-BB.</title>
        <authorList>
            <person name="Lee Y."/>
            <person name="Jeon C.O."/>
        </authorList>
    </citation>
    <scope>NUCLEOTIDE SEQUENCE [LARGE SCALE GENOMIC DNA]</scope>
    <source>
        <strain evidence="10">HR-E</strain>
    </source>
</reference>
<proteinExistence type="inferred from homology"/>
<dbReference type="AlphaFoldDB" id="A0A2P6AVF2"/>
<dbReference type="Gene3D" id="3.10.310.30">
    <property type="match status" value="1"/>
</dbReference>
<keyword evidence="3" id="KW-0540">Nuclease</keyword>
<feature type="domain" description="DDH" evidence="6">
    <location>
        <begin position="71"/>
        <end position="232"/>
    </location>
</feature>
<dbReference type="GO" id="GO:0006310">
    <property type="term" value="P:DNA recombination"/>
    <property type="evidence" value="ECO:0007669"/>
    <property type="project" value="InterPro"/>
</dbReference>
<evidence type="ECO:0000256" key="5">
    <source>
        <dbReference type="ARBA" id="ARBA00022839"/>
    </source>
</evidence>